<dbReference type="InterPro" id="IPR055066">
    <property type="entry name" value="AASDHPPT_N"/>
</dbReference>
<dbReference type="Pfam" id="PF22624">
    <property type="entry name" value="AASDHPPT_N"/>
    <property type="match status" value="1"/>
</dbReference>
<evidence type="ECO:0000256" key="2">
    <source>
        <dbReference type="ARBA" id="ARBA00022679"/>
    </source>
</evidence>
<dbReference type="Gene3D" id="3.90.470.20">
    <property type="entry name" value="4'-phosphopantetheinyl transferase domain"/>
    <property type="match status" value="2"/>
</dbReference>
<evidence type="ECO:0000313" key="5">
    <source>
        <dbReference type="EMBL" id="POP52517.1"/>
    </source>
</evidence>
<dbReference type="SUPFAM" id="SSF56214">
    <property type="entry name" value="4'-phosphopantetheinyl transferase"/>
    <property type="match status" value="2"/>
</dbReference>
<dbReference type="InterPro" id="IPR037143">
    <property type="entry name" value="4-PPantetheinyl_Trfase_dom_sf"/>
</dbReference>
<dbReference type="InterPro" id="IPR008278">
    <property type="entry name" value="4-PPantetheinyl_Trfase_dom"/>
</dbReference>
<dbReference type="GO" id="GO:0008897">
    <property type="term" value="F:holo-[acyl-carrier-protein] synthase activity"/>
    <property type="evidence" value="ECO:0007669"/>
    <property type="project" value="InterPro"/>
</dbReference>
<dbReference type="OrthoDB" id="9808281at2"/>
<accession>A0A2S4HEX0</accession>
<dbReference type="RefSeq" id="WP_103684699.1">
    <property type="nucleotide sequence ID" value="NZ_PQGG01000028.1"/>
</dbReference>
<protein>
    <submittedName>
        <fullName evidence="5">Uncharacterized protein</fullName>
    </submittedName>
</protein>
<dbReference type="AlphaFoldDB" id="A0A2S4HEX0"/>
<dbReference type="Proteomes" id="UP000237222">
    <property type="component" value="Unassembled WGS sequence"/>
</dbReference>
<dbReference type="PANTHER" id="PTHR12215:SF15">
    <property type="entry name" value="4'-PHOSPHOPANTETHEINYL TRANSFERASE SUPERFAMILY-RELATED"/>
    <property type="match status" value="1"/>
</dbReference>
<dbReference type="Pfam" id="PF01648">
    <property type="entry name" value="ACPS"/>
    <property type="match status" value="1"/>
</dbReference>
<dbReference type="GO" id="GO:0005829">
    <property type="term" value="C:cytosol"/>
    <property type="evidence" value="ECO:0007669"/>
    <property type="project" value="TreeGrafter"/>
</dbReference>
<dbReference type="EMBL" id="PQGG01000028">
    <property type="protein sequence ID" value="POP52517.1"/>
    <property type="molecule type" value="Genomic_DNA"/>
</dbReference>
<evidence type="ECO:0000313" key="6">
    <source>
        <dbReference type="Proteomes" id="UP000237222"/>
    </source>
</evidence>
<feature type="domain" description="4'-phosphopantetheinyl transferase" evidence="3">
    <location>
        <begin position="122"/>
        <end position="224"/>
    </location>
</feature>
<dbReference type="PANTHER" id="PTHR12215">
    <property type="entry name" value="PHOSPHOPANTETHEINE TRANSFERASE"/>
    <property type="match status" value="1"/>
</dbReference>
<dbReference type="InterPro" id="IPR050559">
    <property type="entry name" value="P-Pant_transferase_sf"/>
</dbReference>
<name>A0A2S4HEX0_9GAMM</name>
<feature type="domain" description="4'-phosphopantetheinyl transferase N-terminal" evidence="4">
    <location>
        <begin position="33"/>
        <end position="114"/>
    </location>
</feature>
<comment type="caution">
    <text evidence="5">The sequence shown here is derived from an EMBL/GenBank/DDBJ whole genome shotgun (WGS) entry which is preliminary data.</text>
</comment>
<dbReference type="GO" id="GO:0000287">
    <property type="term" value="F:magnesium ion binding"/>
    <property type="evidence" value="ECO:0007669"/>
    <property type="project" value="InterPro"/>
</dbReference>
<evidence type="ECO:0000259" key="3">
    <source>
        <dbReference type="Pfam" id="PF01648"/>
    </source>
</evidence>
<reference evidence="5" key="1">
    <citation type="submission" date="2018-01" db="EMBL/GenBank/DDBJ databases">
        <authorList>
            <person name="Yu X.-D."/>
        </authorList>
    </citation>
    <scope>NUCLEOTIDE SEQUENCE</scope>
    <source>
        <strain evidence="5">ZX-21</strain>
    </source>
</reference>
<evidence type="ECO:0000259" key="4">
    <source>
        <dbReference type="Pfam" id="PF22624"/>
    </source>
</evidence>
<comment type="similarity">
    <text evidence="1">Belongs to the P-Pant transferase superfamily. Gsp/Sfp/HetI/AcpT family.</text>
</comment>
<sequence>MISAVEKRQSVAGHVDVWYCFTDDHRLNSRLDQYETMLSSAELQQYQQLMHGSNGRDYLISRALLRTVLSEYCGYSPEKISFCVNAYGKPELINGEGQGQIQFNTAHTSGLTVCVVTRDNDVGVDVESRAENRGVLNMADDYFSALELQALNARSDDQQLDYFYRYWTLKEAYIKARGEGLSIPLHDFSVVLDEKGVFSEFVGPEADRWDFDILCKNPNYTAALAMGGKINSIAYFHSIPLGQEVELSAEDAFNHFPNNVSGQRNRMIG</sequence>
<gene>
    <name evidence="5" type="ORF">C0068_11910</name>
</gene>
<proteinExistence type="inferred from homology"/>
<organism evidence="5 6">
    <name type="scientific">Zhongshania marina</name>
    <dbReference type="NCBI Taxonomy" id="2304603"/>
    <lineage>
        <taxon>Bacteria</taxon>
        <taxon>Pseudomonadati</taxon>
        <taxon>Pseudomonadota</taxon>
        <taxon>Gammaproteobacteria</taxon>
        <taxon>Cellvibrionales</taxon>
        <taxon>Spongiibacteraceae</taxon>
        <taxon>Zhongshania</taxon>
    </lineage>
</organism>
<keyword evidence="2" id="KW-0808">Transferase</keyword>
<dbReference type="GO" id="GO:0019878">
    <property type="term" value="P:lysine biosynthetic process via aminoadipic acid"/>
    <property type="evidence" value="ECO:0007669"/>
    <property type="project" value="TreeGrafter"/>
</dbReference>
<evidence type="ECO:0000256" key="1">
    <source>
        <dbReference type="ARBA" id="ARBA00010990"/>
    </source>
</evidence>